<name>A0A1G7NFJ5_9GAMM</name>
<organism evidence="2 3">
    <name type="scientific">Onishia taeanensis</name>
    <dbReference type="NCBI Taxonomy" id="284577"/>
    <lineage>
        <taxon>Bacteria</taxon>
        <taxon>Pseudomonadati</taxon>
        <taxon>Pseudomonadota</taxon>
        <taxon>Gammaproteobacteria</taxon>
        <taxon>Oceanospirillales</taxon>
        <taxon>Halomonadaceae</taxon>
        <taxon>Onishia</taxon>
    </lineage>
</organism>
<feature type="compositionally biased region" description="Acidic residues" evidence="1">
    <location>
        <begin position="46"/>
        <end position="59"/>
    </location>
</feature>
<sequence length="67" mass="7285">MAAKQYFVARGEIHRDGKVIAREGDSYTPKNAAEEKRLLSRGVIMEDVEDDQDSEDDDSGAGGGAKK</sequence>
<dbReference type="EMBL" id="FNCI01000001">
    <property type="protein sequence ID" value="SDF72697.1"/>
    <property type="molecule type" value="Genomic_DNA"/>
</dbReference>
<evidence type="ECO:0000256" key="1">
    <source>
        <dbReference type="SAM" id="MobiDB-lite"/>
    </source>
</evidence>
<dbReference type="RefSeq" id="WP_092522554.1">
    <property type="nucleotide sequence ID" value="NZ_FNCI01000001.1"/>
</dbReference>
<dbReference type="OrthoDB" id="6174562at2"/>
<accession>A0A1G7NFJ5</accession>
<evidence type="ECO:0000313" key="2">
    <source>
        <dbReference type="EMBL" id="SDF72697.1"/>
    </source>
</evidence>
<feature type="region of interest" description="Disordered" evidence="1">
    <location>
        <begin position="41"/>
        <end position="67"/>
    </location>
</feature>
<dbReference type="Proteomes" id="UP000198641">
    <property type="component" value="Unassembled WGS sequence"/>
</dbReference>
<proteinExistence type="predicted"/>
<gene>
    <name evidence="2" type="ORF">SAMN05216571_101408</name>
</gene>
<dbReference type="STRING" id="284577.SAMN05216571_101408"/>
<evidence type="ECO:0000313" key="3">
    <source>
        <dbReference type="Proteomes" id="UP000198641"/>
    </source>
</evidence>
<reference evidence="2 3" key="1">
    <citation type="submission" date="2016-10" db="EMBL/GenBank/DDBJ databases">
        <authorList>
            <person name="de Groot N.N."/>
        </authorList>
    </citation>
    <scope>NUCLEOTIDE SEQUENCE [LARGE SCALE GENOMIC DNA]</scope>
    <source>
        <strain evidence="2 3">BH539</strain>
    </source>
</reference>
<keyword evidence="3" id="KW-1185">Reference proteome</keyword>
<dbReference type="AlphaFoldDB" id="A0A1G7NFJ5"/>
<protein>
    <submittedName>
        <fullName evidence="2">Uncharacterized protein</fullName>
    </submittedName>
</protein>